<comment type="caution">
    <text evidence="3">The sequence shown here is derived from an EMBL/GenBank/DDBJ whole genome shotgun (WGS) entry which is preliminary data.</text>
</comment>
<accession>A0A2C9VV98</accession>
<evidence type="ECO:0000259" key="2">
    <source>
        <dbReference type="Pfam" id="PF00582"/>
    </source>
</evidence>
<feature type="domain" description="UspA" evidence="2">
    <location>
        <begin position="72"/>
        <end position="213"/>
    </location>
</feature>
<dbReference type="Gramene" id="Manes.05G111800.2.v8.1">
    <property type="protein sequence ID" value="Manes.05G111800.2.v8.1.CDS"/>
    <property type="gene ID" value="Manes.05G111800.v8.1"/>
</dbReference>
<sequence length="236" mass="26304">MGKVGTRLPSFCLKRIRPQVRVRSPPIQSKVNVNISTTTAPTNYQNTTSENVAGNTSGEEKSSEGVKPSIGRKIMIVVDSSFEAKGALQWALSHTVQSQDLLILLHVAKPSNKQASTSEESSPRDYELVNSLKNMCQMKRPEIQIEIAVVEGKEKGPLIVEEAKRQGVALLVLGQKKRSMTWRLIMMWASNRVTGGVVEYCIQNADCMAIAVRRKSRKHGGYLITTKRHRDFWLLA</sequence>
<evidence type="ECO:0000256" key="1">
    <source>
        <dbReference type="SAM" id="MobiDB-lite"/>
    </source>
</evidence>
<feature type="region of interest" description="Disordered" evidence="1">
    <location>
        <begin position="38"/>
        <end position="66"/>
    </location>
</feature>
<protein>
    <recommendedName>
        <fullName evidence="2">UspA domain-containing protein</fullName>
    </recommendedName>
</protein>
<proteinExistence type="predicted"/>
<keyword evidence="4" id="KW-1185">Reference proteome</keyword>
<dbReference type="OMA" id="MCESARP"/>
<dbReference type="Pfam" id="PF00582">
    <property type="entry name" value="Usp"/>
    <property type="match status" value="1"/>
</dbReference>
<dbReference type="AlphaFoldDB" id="A0A2C9VV98"/>
<reference evidence="4" key="1">
    <citation type="journal article" date="2016" name="Nat. Biotechnol.">
        <title>Sequencing wild and cultivated cassava and related species reveals extensive interspecific hybridization and genetic diversity.</title>
        <authorList>
            <person name="Bredeson J.V."/>
            <person name="Lyons J.B."/>
            <person name="Prochnik S.E."/>
            <person name="Wu G.A."/>
            <person name="Ha C.M."/>
            <person name="Edsinger-Gonzales E."/>
            <person name="Grimwood J."/>
            <person name="Schmutz J."/>
            <person name="Rabbi I.Y."/>
            <person name="Egesi C."/>
            <person name="Nauluvula P."/>
            <person name="Lebot V."/>
            <person name="Ndunguru J."/>
            <person name="Mkamilo G."/>
            <person name="Bart R.S."/>
            <person name="Setter T.L."/>
            <person name="Gleadow R.M."/>
            <person name="Kulakow P."/>
            <person name="Ferguson M.E."/>
            <person name="Rounsley S."/>
            <person name="Rokhsar D.S."/>
        </authorList>
    </citation>
    <scope>NUCLEOTIDE SEQUENCE [LARGE SCALE GENOMIC DNA]</scope>
    <source>
        <strain evidence="4">cv. AM560-2</strain>
    </source>
</reference>
<dbReference type="InterPro" id="IPR014729">
    <property type="entry name" value="Rossmann-like_a/b/a_fold"/>
</dbReference>
<dbReference type="OrthoDB" id="1667873at2759"/>
<feature type="compositionally biased region" description="Low complexity" evidence="1">
    <location>
        <begin position="38"/>
        <end position="48"/>
    </location>
</feature>
<dbReference type="PANTHER" id="PTHR47000:SF1">
    <property type="entry name" value="ADENINE NUCLEOTIDE ALPHA HYDROLASES-LIKE SUPERFAMILY PROTEIN"/>
    <property type="match status" value="1"/>
</dbReference>
<dbReference type="CDD" id="cd23659">
    <property type="entry name" value="USP_At3g01520-like"/>
    <property type="match status" value="1"/>
</dbReference>
<dbReference type="PANTHER" id="PTHR47000">
    <property type="entry name" value="ADENINE NUCLEOTIDE ALPHA HYDROLASES-LIKE SUPERFAMILY PROTEIN"/>
    <property type="match status" value="1"/>
</dbReference>
<dbReference type="SUPFAM" id="SSF52402">
    <property type="entry name" value="Adenine nucleotide alpha hydrolases-like"/>
    <property type="match status" value="1"/>
</dbReference>
<evidence type="ECO:0000313" key="4">
    <source>
        <dbReference type="Proteomes" id="UP000091857"/>
    </source>
</evidence>
<dbReference type="STRING" id="3983.A0A2C9VV98"/>
<name>A0A2C9VV98_MANES</name>
<evidence type="ECO:0000313" key="3">
    <source>
        <dbReference type="EMBL" id="OAY50141.1"/>
    </source>
</evidence>
<dbReference type="EMBL" id="CM004391">
    <property type="protein sequence ID" value="OAY50141.1"/>
    <property type="molecule type" value="Genomic_DNA"/>
</dbReference>
<dbReference type="Gene3D" id="3.40.50.620">
    <property type="entry name" value="HUPs"/>
    <property type="match status" value="1"/>
</dbReference>
<organism evidence="3 4">
    <name type="scientific">Manihot esculenta</name>
    <name type="common">Cassava</name>
    <name type="synonym">Jatropha manihot</name>
    <dbReference type="NCBI Taxonomy" id="3983"/>
    <lineage>
        <taxon>Eukaryota</taxon>
        <taxon>Viridiplantae</taxon>
        <taxon>Streptophyta</taxon>
        <taxon>Embryophyta</taxon>
        <taxon>Tracheophyta</taxon>
        <taxon>Spermatophyta</taxon>
        <taxon>Magnoliopsida</taxon>
        <taxon>eudicotyledons</taxon>
        <taxon>Gunneridae</taxon>
        <taxon>Pentapetalae</taxon>
        <taxon>rosids</taxon>
        <taxon>fabids</taxon>
        <taxon>Malpighiales</taxon>
        <taxon>Euphorbiaceae</taxon>
        <taxon>Crotonoideae</taxon>
        <taxon>Manihoteae</taxon>
        <taxon>Manihot</taxon>
    </lineage>
</organism>
<gene>
    <name evidence="3" type="ORF">MANES_05G111800v8</name>
</gene>
<dbReference type="InterPro" id="IPR006016">
    <property type="entry name" value="UspA"/>
</dbReference>
<dbReference type="Gramene" id="Manes.05G111800.3.v8.1">
    <property type="protein sequence ID" value="Manes.05G111800.3.v8.1.CDS"/>
    <property type="gene ID" value="Manes.05G111800.v8.1"/>
</dbReference>
<dbReference type="Proteomes" id="UP000091857">
    <property type="component" value="Chromosome 5"/>
</dbReference>